<proteinExistence type="predicted"/>
<dbReference type="RefSeq" id="WP_222843687.1">
    <property type="nucleotide sequence ID" value="NZ_FOIR01000006.1"/>
</dbReference>
<dbReference type="InterPro" id="IPR045361">
    <property type="entry name" value="CIS_tube_prot_N"/>
</dbReference>
<dbReference type="AlphaFoldDB" id="A0A1I0RS30"/>
<organism evidence="2 3">
    <name type="scientific">Roseivirga pacifica</name>
    <dbReference type="NCBI Taxonomy" id="1267423"/>
    <lineage>
        <taxon>Bacteria</taxon>
        <taxon>Pseudomonadati</taxon>
        <taxon>Bacteroidota</taxon>
        <taxon>Cytophagia</taxon>
        <taxon>Cytophagales</taxon>
        <taxon>Roseivirgaceae</taxon>
        <taxon>Roseivirga</taxon>
    </lineage>
</organism>
<evidence type="ECO:0000313" key="2">
    <source>
        <dbReference type="EMBL" id="SEW44136.1"/>
    </source>
</evidence>
<name>A0A1I0RS30_9BACT</name>
<reference evidence="3" key="1">
    <citation type="submission" date="2016-10" db="EMBL/GenBank/DDBJ databases">
        <authorList>
            <person name="Varghese N."/>
            <person name="Submissions S."/>
        </authorList>
    </citation>
    <scope>NUCLEOTIDE SEQUENCE [LARGE SCALE GENOMIC DNA]</scope>
    <source>
        <strain evidence="3">CGMCC 1.12402</strain>
    </source>
</reference>
<dbReference type="GeneID" id="99988702"/>
<gene>
    <name evidence="2" type="ORF">SAMN05216290_4039</name>
</gene>
<sequence length="222" mass="25161">MKLSKLTITGYKDSKFSKKNGDKFVVMINPANYDHNYSVTYSDEESPGKAAKTTKFKSIGPETVSFNFIFDDTGAVERNKENEGKTVAQMIKALKDVVYKYYGEIHEPNYVLLVWGTMIFKSRLESMKVEYQMFKPNGVPLRAKITLSFKGFTDPAQESQVANRSSPDLTHIVTIKEGDTLPLLCDEIYRDSKYYLKVAKANNLVDVRNLKAGTKLIFPPIN</sequence>
<evidence type="ECO:0000259" key="1">
    <source>
        <dbReference type="PROSITE" id="PS51782"/>
    </source>
</evidence>
<protein>
    <recommendedName>
        <fullName evidence="1">LysM domain-containing protein</fullName>
    </recommendedName>
</protein>
<feature type="domain" description="LysM" evidence="1">
    <location>
        <begin position="171"/>
        <end position="218"/>
    </location>
</feature>
<dbReference type="STRING" id="1267423.SAMN05216290_4039"/>
<dbReference type="Pfam" id="PF19266">
    <property type="entry name" value="CIS_tube"/>
    <property type="match status" value="1"/>
</dbReference>
<dbReference type="EMBL" id="FOIR01000006">
    <property type="protein sequence ID" value="SEW44136.1"/>
    <property type="molecule type" value="Genomic_DNA"/>
</dbReference>
<accession>A0A1I0RS30</accession>
<dbReference type="PROSITE" id="PS51782">
    <property type="entry name" value="LYSM"/>
    <property type="match status" value="1"/>
</dbReference>
<dbReference type="InterPro" id="IPR018392">
    <property type="entry name" value="LysM"/>
</dbReference>
<evidence type="ECO:0000313" key="3">
    <source>
        <dbReference type="Proteomes" id="UP000199437"/>
    </source>
</evidence>
<dbReference type="Proteomes" id="UP000199437">
    <property type="component" value="Unassembled WGS sequence"/>
</dbReference>
<keyword evidence="3" id="KW-1185">Reference proteome</keyword>